<comment type="similarity">
    <text evidence="2">Belongs to the bacterial sugar transferase family.</text>
</comment>
<dbReference type="RefSeq" id="WP_089683044.1">
    <property type="nucleotide sequence ID" value="NZ_FNFO01000005.1"/>
</dbReference>
<dbReference type="GO" id="GO:0016780">
    <property type="term" value="F:phosphotransferase activity, for other substituted phosphate groups"/>
    <property type="evidence" value="ECO:0007669"/>
    <property type="project" value="TreeGrafter"/>
</dbReference>
<dbReference type="Pfam" id="PF02397">
    <property type="entry name" value="Bac_transf"/>
    <property type="match status" value="1"/>
</dbReference>
<dbReference type="PANTHER" id="PTHR30576:SF0">
    <property type="entry name" value="UNDECAPRENYL-PHOSPHATE N-ACETYLGALACTOSAMINYL 1-PHOSPHATE TRANSFERASE-RELATED"/>
    <property type="match status" value="1"/>
</dbReference>
<reference evidence="9 10" key="1">
    <citation type="submission" date="2016-10" db="EMBL/GenBank/DDBJ databases">
        <authorList>
            <person name="de Groot N.N."/>
        </authorList>
    </citation>
    <scope>NUCLEOTIDE SEQUENCE [LARGE SCALE GENOMIC DNA]</scope>
    <source>
        <strain evidence="9 10">DSM 25186</strain>
    </source>
</reference>
<accession>A0A1G9IRK1</accession>
<feature type="transmembrane region" description="Helical" evidence="7">
    <location>
        <begin position="77"/>
        <end position="96"/>
    </location>
</feature>
<evidence type="ECO:0000256" key="5">
    <source>
        <dbReference type="ARBA" id="ARBA00022989"/>
    </source>
</evidence>
<keyword evidence="5 7" id="KW-1133">Transmembrane helix</keyword>
<feature type="transmembrane region" description="Helical" evidence="7">
    <location>
        <begin position="116"/>
        <end position="134"/>
    </location>
</feature>
<dbReference type="PANTHER" id="PTHR30576">
    <property type="entry name" value="COLANIC BIOSYNTHESIS UDP-GLUCOSE LIPID CARRIER TRANSFERASE"/>
    <property type="match status" value="1"/>
</dbReference>
<evidence type="ECO:0000313" key="10">
    <source>
        <dbReference type="Proteomes" id="UP000198510"/>
    </source>
</evidence>
<dbReference type="AlphaFoldDB" id="A0A1G9IRK1"/>
<keyword evidence="3 9" id="KW-0808">Transferase</keyword>
<evidence type="ECO:0000256" key="7">
    <source>
        <dbReference type="SAM" id="Phobius"/>
    </source>
</evidence>
<feature type="transmembrane region" description="Helical" evidence="7">
    <location>
        <begin position="40"/>
        <end position="65"/>
    </location>
</feature>
<keyword evidence="10" id="KW-1185">Reference proteome</keyword>
<feature type="transmembrane region" description="Helical" evidence="7">
    <location>
        <begin position="7"/>
        <end position="28"/>
    </location>
</feature>
<keyword evidence="4 7" id="KW-0812">Transmembrane</keyword>
<dbReference type="Pfam" id="PF13727">
    <property type="entry name" value="CoA_binding_3"/>
    <property type="match status" value="1"/>
</dbReference>
<evidence type="ECO:0000256" key="1">
    <source>
        <dbReference type="ARBA" id="ARBA00004141"/>
    </source>
</evidence>
<name>A0A1G9IRK1_9BACT</name>
<evidence type="ECO:0000256" key="3">
    <source>
        <dbReference type="ARBA" id="ARBA00022679"/>
    </source>
</evidence>
<evidence type="ECO:0000256" key="4">
    <source>
        <dbReference type="ARBA" id="ARBA00022692"/>
    </source>
</evidence>
<proteinExistence type="inferred from homology"/>
<evidence type="ECO:0000313" key="9">
    <source>
        <dbReference type="EMBL" id="SDL27929.1"/>
    </source>
</evidence>
<keyword evidence="6 7" id="KW-0472">Membrane</keyword>
<gene>
    <name evidence="9" type="ORF">SAMN05421823_10589</name>
</gene>
<dbReference type="InterPro" id="IPR017475">
    <property type="entry name" value="EPS_sugar_tfrase"/>
</dbReference>
<evidence type="ECO:0000259" key="8">
    <source>
        <dbReference type="Pfam" id="PF02397"/>
    </source>
</evidence>
<evidence type="ECO:0000256" key="2">
    <source>
        <dbReference type="ARBA" id="ARBA00006464"/>
    </source>
</evidence>
<comment type="subcellular location">
    <subcellularLocation>
        <location evidence="1">Membrane</location>
        <topology evidence="1">Multi-pass membrane protein</topology>
    </subcellularLocation>
</comment>
<dbReference type="OrthoDB" id="9808602at2"/>
<sequence>MKKAAFSINYLIADFLAAFLAWIAFYIFRKYLLNEIQVGVSFSLLYSALPIATFWTLLFALWGTYVDVIRKSRVKELFSLFTACLTGVVVIFFALLLDDEGVSTYTQYYKTVSTYFLLHFTVVALEKMVVMTYTKRLIRRRSIWFNTLLIGSEKNALEIYQEVDTNHDLLGLRFMGYVHVFRKESPVEHFLPCLGDYRDLEEILKKHKIEQVIIAVEPSEHKRMEEILTLLEGAGVYISIIPDLYQILLGSVRVQHIFGTPLIEIRQNLMPVWQRVAKRLFDFLIALLVLVLGAPLYLIVALITRVTSPGPSLYSQERIGKDGQPFRIYKFRSMYIDAETNGPALSSDNDPRITPWGRIMRKTRLDETPQFFNVLKGEMSIVGPRPERQYFIDQITARAPHYKHLLKVRPGITSLGQVKYGYAGNVDEMVRRMKYDIIYIENMSLAMDMRILLYTIMIILQGRGK</sequence>
<dbReference type="Proteomes" id="UP000198510">
    <property type="component" value="Unassembled WGS sequence"/>
</dbReference>
<dbReference type="InterPro" id="IPR003362">
    <property type="entry name" value="Bact_transf"/>
</dbReference>
<dbReference type="GO" id="GO:0016020">
    <property type="term" value="C:membrane"/>
    <property type="evidence" value="ECO:0007669"/>
    <property type="project" value="UniProtKB-SubCell"/>
</dbReference>
<dbReference type="STRING" id="1075417.SAMN05421823_10589"/>
<feature type="domain" description="Bacterial sugar transferase" evidence="8">
    <location>
        <begin position="278"/>
        <end position="460"/>
    </location>
</feature>
<dbReference type="EMBL" id="FNFO01000005">
    <property type="protein sequence ID" value="SDL27929.1"/>
    <property type="molecule type" value="Genomic_DNA"/>
</dbReference>
<dbReference type="Gene3D" id="3.40.50.720">
    <property type="entry name" value="NAD(P)-binding Rossmann-like Domain"/>
    <property type="match status" value="1"/>
</dbReference>
<protein>
    <submittedName>
        <fullName evidence="9">Exopolysaccharide biosynthesis polyprenyl glycosylphosphotransferase</fullName>
    </submittedName>
</protein>
<dbReference type="NCBIfam" id="TIGR03025">
    <property type="entry name" value="EPS_sugtrans"/>
    <property type="match status" value="1"/>
</dbReference>
<evidence type="ECO:0000256" key="6">
    <source>
        <dbReference type="ARBA" id="ARBA00023136"/>
    </source>
</evidence>
<organism evidence="9 10">
    <name type="scientific">Catalinimonas alkaloidigena</name>
    <dbReference type="NCBI Taxonomy" id="1075417"/>
    <lineage>
        <taxon>Bacteria</taxon>
        <taxon>Pseudomonadati</taxon>
        <taxon>Bacteroidota</taxon>
        <taxon>Cytophagia</taxon>
        <taxon>Cytophagales</taxon>
        <taxon>Catalimonadaceae</taxon>
        <taxon>Catalinimonas</taxon>
    </lineage>
</organism>
<feature type="transmembrane region" description="Helical" evidence="7">
    <location>
        <begin position="280"/>
        <end position="303"/>
    </location>
</feature>